<dbReference type="GO" id="GO:0008124">
    <property type="term" value="F:4-alpha-hydroxytetrahydrobiopterin dehydratase activity"/>
    <property type="evidence" value="ECO:0007669"/>
    <property type="project" value="UniProtKB-EC"/>
</dbReference>
<reference evidence="5 6" key="1">
    <citation type="submission" date="2016-10" db="EMBL/GenBank/DDBJ databases">
        <authorList>
            <person name="de Groot N.N."/>
        </authorList>
    </citation>
    <scope>NUCLEOTIDE SEQUENCE [LARGE SCALE GENOMIC DNA]</scope>
    <source>
        <strain evidence="5 6">ATCC 43154</strain>
    </source>
</reference>
<dbReference type="EMBL" id="FOTW01000042">
    <property type="protein sequence ID" value="SFM88268.1"/>
    <property type="molecule type" value="Genomic_DNA"/>
</dbReference>
<name>A0A1I4UH17_9BURK</name>
<dbReference type="PANTHER" id="PTHR42805:SF1">
    <property type="entry name" value="PTERIN-4-ALPHA-CARBINOLAMINE DEHYDRATASE-RELATED"/>
    <property type="match status" value="1"/>
</dbReference>
<dbReference type="RefSeq" id="WP_093391094.1">
    <property type="nucleotide sequence ID" value="NZ_FOTW01000042.1"/>
</dbReference>
<evidence type="ECO:0000256" key="1">
    <source>
        <dbReference type="ARBA" id="ARBA00001554"/>
    </source>
</evidence>
<dbReference type="InterPro" id="IPR036428">
    <property type="entry name" value="PCD_sf"/>
</dbReference>
<evidence type="ECO:0000256" key="2">
    <source>
        <dbReference type="ARBA" id="ARBA00006472"/>
    </source>
</evidence>
<dbReference type="EC" id="4.2.1.96" evidence="3"/>
<dbReference type="AlphaFoldDB" id="A0A1I4UH17"/>
<sequence length="129" mass="13923">MSQTAPTSAAIDSAADLQQRRCRPAEAALDGAEAARLLALLPGWRLEDGRLCADYDFKNYHHTMAFVNALAYLSHTEDHHPELTVTYKNCTIRYDTHCIANHAGAGLSENDFICAAKATALFQAGTGAA</sequence>
<evidence type="ECO:0000313" key="5">
    <source>
        <dbReference type="EMBL" id="SFM88268.1"/>
    </source>
</evidence>
<evidence type="ECO:0000313" key="6">
    <source>
        <dbReference type="Proteomes" id="UP000199470"/>
    </source>
</evidence>
<dbReference type="PANTHER" id="PTHR42805">
    <property type="entry name" value="PTERIN-4-ALPHA-CARBINOLAMINE DEHYDRATASE-RELATED"/>
    <property type="match status" value="1"/>
</dbReference>
<keyword evidence="4" id="KW-0456">Lyase</keyword>
<dbReference type="InterPro" id="IPR050376">
    <property type="entry name" value="Pterin-4-alpha-carb_dehyd"/>
</dbReference>
<dbReference type="InterPro" id="IPR001533">
    <property type="entry name" value="Pterin_deHydtase"/>
</dbReference>
<dbReference type="Proteomes" id="UP000199470">
    <property type="component" value="Unassembled WGS sequence"/>
</dbReference>
<accession>A0A1I4UH17</accession>
<dbReference type="OrthoDB" id="9794987at2"/>
<dbReference type="Gene3D" id="3.30.1360.20">
    <property type="entry name" value="Transcriptional coactivator/pterin dehydratase"/>
    <property type="match status" value="1"/>
</dbReference>
<dbReference type="Pfam" id="PF01329">
    <property type="entry name" value="Pterin_4a"/>
    <property type="match status" value="1"/>
</dbReference>
<evidence type="ECO:0000256" key="3">
    <source>
        <dbReference type="ARBA" id="ARBA00013252"/>
    </source>
</evidence>
<keyword evidence="6" id="KW-1185">Reference proteome</keyword>
<evidence type="ECO:0000256" key="4">
    <source>
        <dbReference type="ARBA" id="ARBA00023239"/>
    </source>
</evidence>
<dbReference type="GO" id="GO:0006729">
    <property type="term" value="P:tetrahydrobiopterin biosynthetic process"/>
    <property type="evidence" value="ECO:0007669"/>
    <property type="project" value="InterPro"/>
</dbReference>
<organism evidence="5 6">
    <name type="scientific">Rugamonas rubra</name>
    <dbReference type="NCBI Taxonomy" id="758825"/>
    <lineage>
        <taxon>Bacteria</taxon>
        <taxon>Pseudomonadati</taxon>
        <taxon>Pseudomonadota</taxon>
        <taxon>Betaproteobacteria</taxon>
        <taxon>Burkholderiales</taxon>
        <taxon>Oxalobacteraceae</taxon>
        <taxon>Telluria group</taxon>
        <taxon>Rugamonas</taxon>
    </lineage>
</organism>
<gene>
    <name evidence="5" type="ORF">SAMN02982985_05658</name>
</gene>
<comment type="catalytic activity">
    <reaction evidence="1">
        <text>(4aS,6R)-4a-hydroxy-L-erythro-5,6,7,8-tetrahydrobiopterin = (6R)-L-erythro-6,7-dihydrobiopterin + H2O</text>
        <dbReference type="Rhea" id="RHEA:11920"/>
        <dbReference type="ChEBI" id="CHEBI:15377"/>
        <dbReference type="ChEBI" id="CHEBI:15642"/>
        <dbReference type="ChEBI" id="CHEBI:43120"/>
        <dbReference type="EC" id="4.2.1.96"/>
    </reaction>
</comment>
<comment type="similarity">
    <text evidence="2">Belongs to the pterin-4-alpha-carbinolamine dehydratase family.</text>
</comment>
<proteinExistence type="inferred from homology"/>
<protein>
    <recommendedName>
        <fullName evidence="3">4a-hydroxytetrahydrobiopterin dehydratase</fullName>
        <ecNumber evidence="3">4.2.1.96</ecNumber>
    </recommendedName>
</protein>
<dbReference type="SUPFAM" id="SSF55248">
    <property type="entry name" value="PCD-like"/>
    <property type="match status" value="1"/>
</dbReference>
<dbReference type="STRING" id="758825.SAMN02982985_05658"/>